<dbReference type="InterPro" id="IPR001031">
    <property type="entry name" value="Thioesterase"/>
</dbReference>
<dbReference type="GO" id="GO:0031177">
    <property type="term" value="F:phosphopantetheine binding"/>
    <property type="evidence" value="ECO:0007669"/>
    <property type="project" value="InterPro"/>
</dbReference>
<dbReference type="Pfam" id="PF21089">
    <property type="entry name" value="PKS_DH_N"/>
    <property type="match status" value="1"/>
</dbReference>
<comment type="catalytic activity">
    <reaction evidence="11">
        <text>17-(4-hydroxyphenyl)heptadecanoyl-[(phenol)carboxyphthiodiolenone synthase] + 2 (S)-methylmalonyl-CoA + 3 malonyl-CoA + 5 NADPH + 10 H(+) = C35-(phenol)carboxyphthiodiolenone-[(phenol)carboxyphthiodiolenone synthase] + 5 CO2 + 5 NADP(+) + 5 CoA + 2 H2O</text>
        <dbReference type="Rhea" id="RHEA:57756"/>
        <dbReference type="Rhea" id="RHEA-COMP:14272"/>
        <dbReference type="Rhea" id="RHEA-COMP:14989"/>
        <dbReference type="ChEBI" id="CHEBI:15377"/>
        <dbReference type="ChEBI" id="CHEBI:15378"/>
        <dbReference type="ChEBI" id="CHEBI:16526"/>
        <dbReference type="ChEBI" id="CHEBI:57287"/>
        <dbReference type="ChEBI" id="CHEBI:57327"/>
        <dbReference type="ChEBI" id="CHEBI:57384"/>
        <dbReference type="ChEBI" id="CHEBI:57783"/>
        <dbReference type="ChEBI" id="CHEBI:58349"/>
        <dbReference type="ChEBI" id="CHEBI:133300"/>
        <dbReference type="ChEBI" id="CHEBI:142259"/>
        <dbReference type="EC" id="2.3.1.292"/>
    </reaction>
</comment>
<dbReference type="InterPro" id="IPR020807">
    <property type="entry name" value="PKS_DH"/>
</dbReference>
<dbReference type="InterPro" id="IPR018201">
    <property type="entry name" value="Ketoacyl_synth_AS"/>
</dbReference>
<dbReference type="InterPro" id="IPR001227">
    <property type="entry name" value="Ac_transferase_dom_sf"/>
</dbReference>
<dbReference type="InterPro" id="IPR057326">
    <property type="entry name" value="KR_dom"/>
</dbReference>
<keyword evidence="5 25" id="KW-0808">Transferase</keyword>
<feature type="domain" description="PKS/mFAS DH" evidence="24">
    <location>
        <begin position="1364"/>
        <end position="1647"/>
    </location>
</feature>
<dbReference type="GO" id="GO:0004312">
    <property type="term" value="F:fatty acid synthase activity"/>
    <property type="evidence" value="ECO:0007669"/>
    <property type="project" value="TreeGrafter"/>
</dbReference>
<keyword evidence="26" id="KW-1185">Reference proteome</keyword>
<dbReference type="InterPro" id="IPR013968">
    <property type="entry name" value="PKS_KR"/>
</dbReference>
<feature type="domain" description="Ketosynthase family 3 (KS3)" evidence="23">
    <location>
        <begin position="9"/>
        <end position="434"/>
    </location>
</feature>
<evidence type="ECO:0000256" key="21">
    <source>
        <dbReference type="PROSITE-ProRule" id="PRU01363"/>
    </source>
</evidence>
<comment type="catalytic activity">
    <reaction evidence="13">
        <text>docosanoyl-[(phenol)carboxyphthiodiolenone synthase] + 2 (S)-methylmalonyl-CoA + 3 malonyl-CoA + 5 NADPH + 10 H(+) = C34-carboxyphthiodiolenone-[(phenol)carboxyphthiodiolenone synthase] + 5 CO2 + 5 NADP(+) + 5 CoA + 2 H2O</text>
        <dbReference type="Rhea" id="RHEA:57752"/>
        <dbReference type="Rhea" id="RHEA-COMP:14987"/>
        <dbReference type="Rhea" id="RHEA-COMP:14988"/>
        <dbReference type="ChEBI" id="CHEBI:15377"/>
        <dbReference type="ChEBI" id="CHEBI:15378"/>
        <dbReference type="ChEBI" id="CHEBI:16526"/>
        <dbReference type="ChEBI" id="CHEBI:57287"/>
        <dbReference type="ChEBI" id="CHEBI:57327"/>
        <dbReference type="ChEBI" id="CHEBI:57384"/>
        <dbReference type="ChEBI" id="CHEBI:57783"/>
        <dbReference type="ChEBI" id="CHEBI:58349"/>
        <dbReference type="ChEBI" id="CHEBI:142237"/>
        <dbReference type="ChEBI" id="CHEBI:142238"/>
        <dbReference type="EC" id="2.3.1.292"/>
    </reaction>
</comment>
<keyword evidence="8" id="KW-0560">Oxidoreductase</keyword>
<dbReference type="SMART" id="SM00822">
    <property type="entry name" value="PKS_KR"/>
    <property type="match status" value="1"/>
</dbReference>
<evidence type="ECO:0000256" key="20">
    <source>
        <dbReference type="ARBA" id="ARBA00084020"/>
    </source>
</evidence>
<keyword evidence="7" id="KW-0521">NADP</keyword>
<dbReference type="InterPro" id="IPR029058">
    <property type="entry name" value="AB_hydrolase_fold"/>
</dbReference>
<feature type="active site" description="Proton donor; for dehydratase activity" evidence="21">
    <location>
        <position position="1564"/>
    </location>
</feature>
<evidence type="ECO:0000256" key="2">
    <source>
        <dbReference type="ARBA" id="ARBA00001957"/>
    </source>
</evidence>
<protein>
    <recommendedName>
        <fullName evidence="17">Phenolphthiocerol/phthiocerol polyketide synthase subunit E</fullName>
        <ecNumber evidence="16">2.3.1.292</ecNumber>
    </recommendedName>
    <alternativeName>
        <fullName evidence="19">(Phenol)carboxyphthiodiolenone synthase subunit E</fullName>
    </alternativeName>
    <alternativeName>
        <fullName evidence="20">Beta-ketoacyl-acyl-carrier-protein synthase I</fullName>
    </alternativeName>
    <alternativeName>
        <fullName evidence="18">Phthiocerol synthesis polyketide synthase type I PpsE</fullName>
    </alternativeName>
</protein>
<dbReference type="PROSITE" id="PS52019">
    <property type="entry name" value="PKS_MFAS_DH"/>
    <property type="match status" value="1"/>
</dbReference>
<feature type="region of interest" description="C-terminal hotdog fold" evidence="21">
    <location>
        <begin position="1501"/>
        <end position="1647"/>
    </location>
</feature>
<dbReference type="Gene3D" id="3.40.50.720">
    <property type="entry name" value="NAD(P)-binding Rossmann-like Domain"/>
    <property type="match status" value="1"/>
</dbReference>
<name>A0A3B0M5M6_9RHOB</name>
<dbReference type="Pfam" id="PF02801">
    <property type="entry name" value="Ketoacyl-synt_C"/>
    <property type="match status" value="1"/>
</dbReference>
<comment type="cofactor">
    <cofactor evidence="1">
        <name>NADP(+)</name>
        <dbReference type="ChEBI" id="CHEBI:58349"/>
    </cofactor>
</comment>
<dbReference type="Pfam" id="PF00975">
    <property type="entry name" value="Thioesterase"/>
    <property type="match status" value="1"/>
</dbReference>
<dbReference type="SUPFAM" id="SSF55048">
    <property type="entry name" value="Probable ACP-binding domain of malonyl-CoA ACP transacylase"/>
    <property type="match status" value="1"/>
</dbReference>
<dbReference type="InterPro" id="IPR042104">
    <property type="entry name" value="PKS_dehydratase_sf"/>
</dbReference>
<evidence type="ECO:0000256" key="13">
    <source>
        <dbReference type="ARBA" id="ARBA00052119"/>
    </source>
</evidence>
<evidence type="ECO:0000259" key="24">
    <source>
        <dbReference type="PROSITE" id="PS52019"/>
    </source>
</evidence>
<dbReference type="PANTHER" id="PTHR43775:SF51">
    <property type="entry name" value="INACTIVE PHENOLPHTHIOCEROL SYNTHESIS POLYKETIDE SYNTHASE TYPE I PKS1-RELATED"/>
    <property type="match status" value="1"/>
</dbReference>
<dbReference type="InterPro" id="IPR016039">
    <property type="entry name" value="Thiolase-like"/>
</dbReference>
<dbReference type="SUPFAM" id="SSF53901">
    <property type="entry name" value="Thiolase-like"/>
    <property type="match status" value="1"/>
</dbReference>
<evidence type="ECO:0000256" key="1">
    <source>
        <dbReference type="ARBA" id="ARBA00001937"/>
    </source>
</evidence>
<dbReference type="SUPFAM" id="SSF47336">
    <property type="entry name" value="ACP-like"/>
    <property type="match status" value="1"/>
</dbReference>
<dbReference type="InterPro" id="IPR049900">
    <property type="entry name" value="PKS_mFAS_DH"/>
</dbReference>
<dbReference type="Gene3D" id="1.10.1200.10">
    <property type="entry name" value="ACP-like"/>
    <property type="match status" value="1"/>
</dbReference>
<dbReference type="SUPFAM" id="SSF51735">
    <property type="entry name" value="NAD(P)-binding Rossmann-fold domains"/>
    <property type="match status" value="2"/>
</dbReference>
<proteinExistence type="predicted"/>
<dbReference type="FunFam" id="1.10.1200.10:FF:000005">
    <property type="entry name" value="Nonribosomal peptide synthetase 1"/>
    <property type="match status" value="1"/>
</dbReference>
<feature type="domain" description="Carrier" evidence="22">
    <location>
        <begin position="1740"/>
        <end position="1815"/>
    </location>
</feature>
<feature type="active site" description="Proton acceptor; for dehydratase activity" evidence="21">
    <location>
        <position position="1394"/>
    </location>
</feature>
<dbReference type="InterPro" id="IPR014043">
    <property type="entry name" value="Acyl_transferase_dom"/>
</dbReference>
<dbReference type="SMART" id="SM00823">
    <property type="entry name" value="PKS_PP"/>
    <property type="match status" value="1"/>
</dbReference>
<dbReference type="SMART" id="SM00826">
    <property type="entry name" value="PKS_DH"/>
    <property type="match status" value="1"/>
</dbReference>
<dbReference type="Proteomes" id="UP000272908">
    <property type="component" value="Unassembled WGS sequence"/>
</dbReference>
<dbReference type="SMART" id="SM00825">
    <property type="entry name" value="PKS_KS"/>
    <property type="match status" value="1"/>
</dbReference>
<dbReference type="InterPro" id="IPR036736">
    <property type="entry name" value="ACP-like_sf"/>
</dbReference>
<keyword evidence="9" id="KW-0443">Lipid metabolism</keyword>
<comment type="catalytic activity">
    <reaction evidence="14">
        <text>icosanoyl-[(phenol)carboxyphthiodiolenone synthase] + 2 (S)-methylmalonyl-CoA + 3 malonyl-CoA + 5 NADPH + 10 H(+) = C32-carboxyphthiodiolenone-[(phenol)carboxyphthiodiolenone synthase] + 5 CO2 + 5 NADP(+) + 5 CoA + 2 H2O</text>
        <dbReference type="Rhea" id="RHEA:57748"/>
        <dbReference type="Rhea" id="RHEA-COMP:14985"/>
        <dbReference type="Rhea" id="RHEA-COMP:14986"/>
        <dbReference type="ChEBI" id="CHEBI:15377"/>
        <dbReference type="ChEBI" id="CHEBI:15378"/>
        <dbReference type="ChEBI" id="CHEBI:16526"/>
        <dbReference type="ChEBI" id="CHEBI:57287"/>
        <dbReference type="ChEBI" id="CHEBI:57327"/>
        <dbReference type="ChEBI" id="CHEBI:57384"/>
        <dbReference type="ChEBI" id="CHEBI:57783"/>
        <dbReference type="ChEBI" id="CHEBI:58349"/>
        <dbReference type="ChEBI" id="CHEBI:87848"/>
        <dbReference type="ChEBI" id="CHEBI:142236"/>
        <dbReference type="EC" id="2.3.1.292"/>
    </reaction>
</comment>
<dbReference type="PROSITE" id="PS00606">
    <property type="entry name" value="KS3_1"/>
    <property type="match status" value="1"/>
</dbReference>
<gene>
    <name evidence="25" type="primary">ppsE</name>
    <name evidence="25" type="ORF">ROE7235_01008</name>
</gene>
<evidence type="ECO:0000256" key="7">
    <source>
        <dbReference type="ARBA" id="ARBA00022857"/>
    </source>
</evidence>
<dbReference type="InterPro" id="IPR036291">
    <property type="entry name" value="NAD(P)-bd_dom_sf"/>
</dbReference>
<accession>A0A3B0M5M6</accession>
<evidence type="ECO:0000256" key="17">
    <source>
        <dbReference type="ARBA" id="ARBA00073623"/>
    </source>
</evidence>
<dbReference type="EC" id="2.3.1.292" evidence="16"/>
<evidence type="ECO:0000256" key="11">
    <source>
        <dbReference type="ARBA" id="ARBA00050973"/>
    </source>
</evidence>
<dbReference type="InterPro" id="IPR009081">
    <property type="entry name" value="PP-bd_ACP"/>
</dbReference>
<evidence type="ECO:0000256" key="12">
    <source>
        <dbReference type="ARBA" id="ARBA00051971"/>
    </source>
</evidence>
<dbReference type="InterPro" id="IPR014030">
    <property type="entry name" value="Ketoacyl_synth_N"/>
</dbReference>
<reference evidence="26" key="1">
    <citation type="submission" date="2018-08" db="EMBL/GenBank/DDBJ databases">
        <authorList>
            <person name="Rodrigo-Torres L."/>
            <person name="Arahal R. D."/>
            <person name="Lucena T."/>
        </authorList>
    </citation>
    <scope>NUCLEOTIDE SEQUENCE [LARGE SCALE GENOMIC DNA]</scope>
    <source>
        <strain evidence="26">CECT 7235</strain>
    </source>
</reference>
<dbReference type="InterPro" id="IPR049551">
    <property type="entry name" value="PKS_DH_C"/>
</dbReference>
<dbReference type="Gene3D" id="3.40.47.10">
    <property type="match status" value="1"/>
</dbReference>
<dbReference type="SMART" id="SM00827">
    <property type="entry name" value="PKS_AT"/>
    <property type="match status" value="1"/>
</dbReference>
<evidence type="ECO:0000256" key="6">
    <source>
        <dbReference type="ARBA" id="ARBA00022832"/>
    </source>
</evidence>
<keyword evidence="10" id="KW-0511">Multifunctional enzyme</keyword>
<comment type="catalytic activity">
    <reaction evidence="12">
        <text>19-(4-hydroxyphenyl)nonadecanoyl-[(phenol)carboxyphthiodiolenone synthase] + 2 (S)-methylmalonyl-CoA + 3 malonyl-CoA + 5 NADPH + 10 H(+) = C37-(phenol)carboxyphthiodiolenone-[(phenol)carboxyphthiodiolenone synthase] + 5 CO2 + 5 NADP(+) + 5 CoA + 2 H2O</text>
        <dbReference type="Rhea" id="RHEA:57760"/>
        <dbReference type="Rhea" id="RHEA-COMP:14273"/>
        <dbReference type="Rhea" id="RHEA-COMP:14990"/>
        <dbReference type="ChEBI" id="CHEBI:15377"/>
        <dbReference type="ChEBI" id="CHEBI:15378"/>
        <dbReference type="ChEBI" id="CHEBI:16526"/>
        <dbReference type="ChEBI" id="CHEBI:57287"/>
        <dbReference type="ChEBI" id="CHEBI:57327"/>
        <dbReference type="ChEBI" id="CHEBI:57384"/>
        <dbReference type="ChEBI" id="CHEBI:57783"/>
        <dbReference type="ChEBI" id="CHEBI:58349"/>
        <dbReference type="ChEBI" id="CHEBI:133301"/>
        <dbReference type="ChEBI" id="CHEBI:142260"/>
        <dbReference type="EC" id="2.3.1.292"/>
    </reaction>
</comment>
<evidence type="ECO:0000256" key="9">
    <source>
        <dbReference type="ARBA" id="ARBA00023098"/>
    </source>
</evidence>
<dbReference type="GO" id="GO:0006633">
    <property type="term" value="P:fatty acid biosynthetic process"/>
    <property type="evidence" value="ECO:0007669"/>
    <property type="project" value="InterPro"/>
</dbReference>
<dbReference type="OrthoDB" id="9778690at2"/>
<evidence type="ECO:0000259" key="23">
    <source>
        <dbReference type="PROSITE" id="PS52004"/>
    </source>
</evidence>
<dbReference type="Pfam" id="PF00550">
    <property type="entry name" value="PP-binding"/>
    <property type="match status" value="1"/>
</dbReference>
<dbReference type="CDD" id="cd00833">
    <property type="entry name" value="PKS"/>
    <property type="match status" value="1"/>
</dbReference>
<dbReference type="GO" id="GO:0004315">
    <property type="term" value="F:3-oxoacyl-[acyl-carrier-protein] synthase activity"/>
    <property type="evidence" value="ECO:0007669"/>
    <property type="project" value="InterPro"/>
</dbReference>
<dbReference type="InterPro" id="IPR050091">
    <property type="entry name" value="PKS_NRPS_Biosynth_Enz"/>
</dbReference>
<evidence type="ECO:0000256" key="4">
    <source>
        <dbReference type="ARBA" id="ARBA00022553"/>
    </source>
</evidence>
<dbReference type="PANTHER" id="PTHR43775">
    <property type="entry name" value="FATTY ACID SYNTHASE"/>
    <property type="match status" value="1"/>
</dbReference>
<evidence type="ECO:0000256" key="16">
    <source>
        <dbReference type="ARBA" id="ARBA00066974"/>
    </source>
</evidence>
<dbReference type="PROSITE" id="PS50075">
    <property type="entry name" value="CARRIER"/>
    <property type="match status" value="1"/>
</dbReference>
<dbReference type="Pfam" id="PF22621">
    <property type="entry name" value="CurL-like_PKS_C"/>
    <property type="match status" value="1"/>
</dbReference>
<evidence type="ECO:0000313" key="25">
    <source>
        <dbReference type="EMBL" id="SUZ31272.1"/>
    </source>
</evidence>
<dbReference type="Pfam" id="PF00109">
    <property type="entry name" value="ketoacyl-synt"/>
    <property type="match status" value="1"/>
</dbReference>
<evidence type="ECO:0000256" key="8">
    <source>
        <dbReference type="ARBA" id="ARBA00023002"/>
    </source>
</evidence>
<keyword evidence="4" id="KW-0597">Phosphoprotein</keyword>
<dbReference type="InterPro" id="IPR020841">
    <property type="entry name" value="PKS_Beta-ketoAc_synthase_dom"/>
</dbReference>
<organism evidence="25 26">
    <name type="scientific">Roseinatronobacter ekhonensis</name>
    <dbReference type="NCBI Taxonomy" id="254356"/>
    <lineage>
        <taxon>Bacteria</taxon>
        <taxon>Pseudomonadati</taxon>
        <taxon>Pseudomonadota</taxon>
        <taxon>Alphaproteobacteria</taxon>
        <taxon>Rhodobacterales</taxon>
        <taxon>Paracoccaceae</taxon>
        <taxon>Roseinatronobacter</taxon>
    </lineage>
</organism>
<comment type="cofactor">
    <cofactor evidence="2">
        <name>pantetheine 4'-phosphate</name>
        <dbReference type="ChEBI" id="CHEBI:47942"/>
    </cofactor>
</comment>
<sequence>MSNEQIFSENDIAIIGMAAHLPGASSVAEFWDNLRAGRSSIRRLSEQELLDAGESAAMLRKPNYVPFAAPLDGFAEFDPDLFGFSPKEAAILDPQHRQFLEVAWEAFENAGHPPRGEKGTVGVFSGCGMGSYFYFNLCSNPHLVDDVGMFLLRHTGNDKDFLTTRVSHILDLHGPSVNVQTACSTSLVAVHYAVNGLLTGECDMALAGGVTIELPQGRGYLHKENEILSPDGECHAFDHRAQGTVFGSGAGAVVLRRLADAMADGDRIIAVVKGSAINNDGAQKAGYLAPSVEGQAAAIADAHQIAGVASDSISYVECHGTGTYLGDPIEVAALTEAFASDKTGFCRIGSVKTNIGHLDTAAGVASIIKVAQALHHRELPPSLGYEAPNPAIDFEHSPFVVNDQLTPWQADGPLRAGVNSLGVGGTNAHVVLEEAPARSASDDSDWPFQILTLSAKSKTALAANANNLAAHLRTHPDQPLADVAFTLKEGRTALDQRRVVVAETHAEGADLLDQDNPRRVFTHTALDRTDMVFMFPGGGAQYAGMARELYETEPVFAEWMDRGLDHLQPKLDYDIRALWLPEKGSEAAANAQLTRPSVQLPLIMITEYALAQMFMGWGVEPQVLVGHSMGENAAACLAGVMSFEDCIGLVHLRGRLFDTVPAGGMLSVPLSLDALQPYLDGDHDIASINAPELTVISGPQAALDRLQAKLAADEVDATRIAIDIAAHSRMLDPILSEFGAYLRSIPLHAPRLPIISNFTGEALTDAQATDPDYWVQHLRNTVRFADCVGTLGTVPNRIYLEMGPGKALSSLTRMHGAVPGQQVLAALRHPEEEIADDLYHLGVLARIWALGGSFDWAQIWGDAKRHRVELPTYAFQRARYFIEPGTVQTDSAPALDRLDDISAWGSKIAWKPAYADCEIDVATDLGTDPQTWLVFADEDGTAAPVMDRLRRAGHKVIEVRAGDTYARKSDTSFTLAPEHGREAYARLLADLIASGTAPTRIAHFWLVTGRERFRPGSSFLHRNIEQGFYALMFLAQAMQSETLPQPVHMVVFTNGAQALEGEALRHPEKAMIAGPARVAPREIAGLTCATLDIDASAAPDTLLEELCATPANSTALVRAGKRYGQVLRPAALPDALPDMPDGAHWIITGGFGGIGLTLAEDLITRFNAKITLIARTALPDRADWDDWKAHHGPADPTTRRLLAVERLEALGGHVHVAGADVCNIDQMRDALKAATKSHGTPYGLIHAAGHIADAPLLAKSTGDVEEVFAPKLHGLRVLDSLLPDGALQVMVLFSSTSTLTAPVGQVDYVAANEYLNAFARARVGGKTRVIALDWGIWAEAGMAADAMAERLGHAPKPPASPCAQPLYDDMGFDPAGNRRLSTQLSSENWIVDQHRTRDGAAILPGTGYLDLAAQALRAQGETAPFELRDLYFFRALTVPDGSSRKLRATLERSPEGYEFSLRSDVMHGGSEGFVLNAQTQIALLDGITRPAPIAPADIAARCPDVTEGSGLASPQEAHLAFGPRWRVLTRTAYGTDEGIADLSLPDAFTADLDAGHILHPALMDLATGWAMGLIPGYSGAHLWVPLSYGAVRVWADLPQHIVSHARLRRDSDPGFASFDITLATPQGDVVAEITRFTIKRLAHGSFADAPPIRATEVMRDATANATLSPAEERLRDLLALGITPAEGAQAFLRALALGVSPIIVSSIDPKALIAQVSAEASAPTPDGGFERPDLGTDYIAPRNDVERTLTGIWQSLLGIDRIGAEDSFFDLGGHSLIAVRLFAQVKKAYGVDFPISVLFEAPTIAACAAMIAEQTGASLDDTGTDNVVQLPKRRRFKHLVPMHDGEGGSKPPFFLVAGMFGNVLNLRHLATLAGRDRPFYGLQARGLFGGEAPHDRIEDAAADYIAEIRQVQPHGPYSLGGFSGGGITAYEMARQLEAAGEVVELVVMLDTPLPVRPELTAPDKALIKLAELKRKGPSYLSEWWQARSAWKRRKAEGPATDTEDAFHNAAIESAFRRAVADYTVQPWDGRLVLFRPPLDRHWKVTGGNWVSREREYVFPDNDWTGFAPALEVYEVPGDHDSMVLEPNVRVLAGKLQTLLPDSPCCKEAAE</sequence>
<evidence type="ECO:0000256" key="3">
    <source>
        <dbReference type="ARBA" id="ARBA00022450"/>
    </source>
</evidence>
<comment type="function">
    <text evidence="15">Part of the PpsABCDE complex involved in the biosynthesis of the lipid core common to phthiocerols and phenolphthiocerols by successive additions of malonyl-CoA or methylmalonyl-CoA extender units. PpsA can accept as substrate the activated forms of either icosanoyl (C20), docosanoyl (C22) or lignoceroyl (C24) groups from FadD26, or a (4-hydroxyphenyl)-C17 or (4-hydroxyphenyl)-C19 fatty acyl from FadD29. PpsA initiates the biosynthesis and extends its substrate using a malonyl-CoA extender unit. The PpsB and PpsC proteins add the second and third malonyl-CoA extender units. PpsD adds an (R)-methylmalonyl unit and PpsE adds a second (R)-methylmalonyl unit. The incorporation of the methylmalonyl units results in formation of two branched methyl groups in the elongated product.</text>
</comment>
<evidence type="ECO:0000256" key="15">
    <source>
        <dbReference type="ARBA" id="ARBA00058455"/>
    </source>
</evidence>
<keyword evidence="6" id="KW-0276">Fatty acid metabolism</keyword>
<dbReference type="GO" id="GO:0016491">
    <property type="term" value="F:oxidoreductase activity"/>
    <property type="evidence" value="ECO:0007669"/>
    <property type="project" value="UniProtKB-KW"/>
</dbReference>
<dbReference type="Pfam" id="PF08659">
    <property type="entry name" value="KR"/>
    <property type="match status" value="1"/>
</dbReference>
<dbReference type="RefSeq" id="WP_121093569.1">
    <property type="nucleotide sequence ID" value="NZ_UIHC01000007.1"/>
</dbReference>
<dbReference type="InterPro" id="IPR016036">
    <property type="entry name" value="Malonyl_transacylase_ACP-bd"/>
</dbReference>
<dbReference type="Pfam" id="PF14765">
    <property type="entry name" value="PS-DH"/>
    <property type="match status" value="1"/>
</dbReference>
<keyword evidence="25" id="KW-0012">Acyltransferase</keyword>
<dbReference type="FunFam" id="3.40.47.10:FF:000042">
    <property type="entry name" value="Polyketide synthase Pks13"/>
    <property type="match status" value="1"/>
</dbReference>
<dbReference type="InterPro" id="IPR049552">
    <property type="entry name" value="PKS_DH_N"/>
</dbReference>
<dbReference type="PROSITE" id="PS52004">
    <property type="entry name" value="KS3_2"/>
    <property type="match status" value="1"/>
</dbReference>
<dbReference type="Pfam" id="PF00698">
    <property type="entry name" value="Acyl_transf_1"/>
    <property type="match status" value="1"/>
</dbReference>
<dbReference type="Gene3D" id="3.30.70.250">
    <property type="entry name" value="Malonyl-CoA ACP transacylase, ACP-binding"/>
    <property type="match status" value="1"/>
</dbReference>
<dbReference type="SUPFAM" id="SSF53474">
    <property type="entry name" value="alpha/beta-Hydrolases"/>
    <property type="match status" value="1"/>
</dbReference>
<evidence type="ECO:0000256" key="19">
    <source>
        <dbReference type="ARBA" id="ARBA00078169"/>
    </source>
</evidence>
<dbReference type="Pfam" id="PF21394">
    <property type="entry name" value="Beta-ketacyl_N"/>
    <property type="match status" value="1"/>
</dbReference>
<evidence type="ECO:0000256" key="14">
    <source>
        <dbReference type="ARBA" id="ARBA00052745"/>
    </source>
</evidence>
<dbReference type="Gene3D" id="3.40.366.10">
    <property type="entry name" value="Malonyl-Coenzyme A Acyl Carrier Protein, domain 2"/>
    <property type="match status" value="1"/>
</dbReference>
<evidence type="ECO:0000259" key="22">
    <source>
        <dbReference type="PROSITE" id="PS50075"/>
    </source>
</evidence>
<dbReference type="Gene3D" id="3.40.50.1820">
    <property type="entry name" value="alpha/beta hydrolase"/>
    <property type="match status" value="1"/>
</dbReference>
<dbReference type="InterPro" id="IPR049490">
    <property type="entry name" value="C883_1060-like_KR_N"/>
</dbReference>
<dbReference type="GO" id="GO:0034081">
    <property type="term" value="C:polyketide synthase complex"/>
    <property type="evidence" value="ECO:0007669"/>
    <property type="project" value="UniProtKB-ARBA"/>
</dbReference>
<dbReference type="EMBL" id="UIHC01000007">
    <property type="protein sequence ID" value="SUZ31272.1"/>
    <property type="molecule type" value="Genomic_DNA"/>
</dbReference>
<evidence type="ECO:0000313" key="26">
    <source>
        <dbReference type="Proteomes" id="UP000272908"/>
    </source>
</evidence>
<evidence type="ECO:0000256" key="5">
    <source>
        <dbReference type="ARBA" id="ARBA00022679"/>
    </source>
</evidence>
<dbReference type="Gene3D" id="3.30.70.3290">
    <property type="match status" value="1"/>
</dbReference>
<feature type="region of interest" description="N-terminal hotdog fold" evidence="21">
    <location>
        <begin position="1364"/>
        <end position="1488"/>
    </location>
</feature>
<dbReference type="SUPFAM" id="SSF52151">
    <property type="entry name" value="FabD/lysophospholipase-like"/>
    <property type="match status" value="1"/>
</dbReference>
<evidence type="ECO:0000256" key="10">
    <source>
        <dbReference type="ARBA" id="ARBA00023268"/>
    </source>
</evidence>
<keyword evidence="3" id="KW-0596">Phosphopantetheine</keyword>
<dbReference type="Gene3D" id="3.10.129.110">
    <property type="entry name" value="Polyketide synthase dehydratase"/>
    <property type="match status" value="1"/>
</dbReference>
<dbReference type="InterPro" id="IPR020806">
    <property type="entry name" value="PKS_PP-bd"/>
</dbReference>
<dbReference type="InterPro" id="IPR014031">
    <property type="entry name" value="Ketoacyl_synth_C"/>
</dbReference>
<dbReference type="InterPro" id="IPR016035">
    <property type="entry name" value="Acyl_Trfase/lysoPLipase"/>
</dbReference>
<evidence type="ECO:0000256" key="18">
    <source>
        <dbReference type="ARBA" id="ARBA00075053"/>
    </source>
</evidence>